<dbReference type="RefSeq" id="WP_214790069.1">
    <property type="nucleotide sequence ID" value="NZ_JANIEL010000008.1"/>
</dbReference>
<gene>
    <name evidence="2" type="ORF">ACFQO8_11045</name>
</gene>
<protein>
    <submittedName>
        <fullName evidence="2">C39 family peptidase</fullName>
    </submittedName>
</protein>
<name>A0ABW2PMI5_9BACL</name>
<accession>A0ABW2PMI5</accession>
<dbReference type="InterPro" id="IPR039564">
    <property type="entry name" value="Peptidase_C39-like"/>
</dbReference>
<evidence type="ECO:0000313" key="3">
    <source>
        <dbReference type="Proteomes" id="UP001596439"/>
    </source>
</evidence>
<sequence length="216" mass="25140">MEHQFAGQLEVANNGYAGIIDPELYVNDRYHGRWTLARSVQIEGVPVLLQRQFENGKNNCTLTSITAIFRFYRDHGYTNIPDDVTQIQEDVREIAFMHHFKDEKGTPPTQIATIITKLWKRYGYVGRGSSRYLWKWSTFERELKAGRPFVLNMANGFYKNHSVTGIGYLQFEKRGFPDVVLLAVLDNRSKDVRYIDFNEFNFWGSITRVHPPATRP</sequence>
<proteinExistence type="predicted"/>
<feature type="domain" description="Peptidase C39-like" evidence="1">
    <location>
        <begin position="47"/>
        <end position="170"/>
    </location>
</feature>
<evidence type="ECO:0000259" key="1">
    <source>
        <dbReference type="Pfam" id="PF13529"/>
    </source>
</evidence>
<dbReference type="EMBL" id="JBHTCE010000002">
    <property type="protein sequence ID" value="MFC7390678.1"/>
    <property type="molecule type" value="Genomic_DNA"/>
</dbReference>
<comment type="caution">
    <text evidence="2">The sequence shown here is derived from an EMBL/GenBank/DDBJ whole genome shotgun (WGS) entry which is preliminary data.</text>
</comment>
<dbReference type="Pfam" id="PF13529">
    <property type="entry name" value="Peptidase_C39_2"/>
    <property type="match status" value="1"/>
</dbReference>
<reference evidence="3" key="1">
    <citation type="journal article" date="2019" name="Int. J. Syst. Evol. Microbiol.">
        <title>The Global Catalogue of Microorganisms (GCM) 10K type strain sequencing project: providing services to taxonomists for standard genome sequencing and annotation.</title>
        <authorList>
            <consortium name="The Broad Institute Genomics Platform"/>
            <consortium name="The Broad Institute Genome Sequencing Center for Infectious Disease"/>
            <person name="Wu L."/>
            <person name="Ma J."/>
        </authorList>
    </citation>
    <scope>NUCLEOTIDE SEQUENCE [LARGE SCALE GENOMIC DNA]</scope>
    <source>
        <strain evidence="3">CCUG 55590</strain>
    </source>
</reference>
<evidence type="ECO:0000313" key="2">
    <source>
        <dbReference type="EMBL" id="MFC7390678.1"/>
    </source>
</evidence>
<keyword evidence="3" id="KW-1185">Reference proteome</keyword>
<dbReference type="Proteomes" id="UP001596439">
    <property type="component" value="Unassembled WGS sequence"/>
</dbReference>
<organism evidence="2 3">
    <name type="scientific">Exiguobacterium aestuarii</name>
    <dbReference type="NCBI Taxonomy" id="273527"/>
    <lineage>
        <taxon>Bacteria</taxon>
        <taxon>Bacillati</taxon>
        <taxon>Bacillota</taxon>
        <taxon>Bacilli</taxon>
        <taxon>Bacillales</taxon>
        <taxon>Bacillales Family XII. Incertae Sedis</taxon>
        <taxon>Exiguobacterium</taxon>
    </lineage>
</organism>